<dbReference type="RefSeq" id="YP_010790665.1">
    <property type="nucleotide sequence ID" value="NC_075452.1"/>
</dbReference>
<dbReference type="EMBL" id="MH580295">
    <property type="protein sequence ID" value="AXB73044.1"/>
    <property type="molecule type" value="Genomic_DNA"/>
</dbReference>
<sequence length="63" mass="6893">MLSLSAHLLLLHRTGSCSVSPLTAFLPLIIHSLFVSFNFRPVRTTTSSSTTANEEGLRFTSID</sequence>
<reference evidence="1 2" key="1">
    <citation type="submission" date="2018-07" db="EMBL/GenBank/DDBJ databases">
        <title>Complete genome sequence of a Psittacine Adenovirus-1 identified from a Poicephalus senegalus in Italy.</title>
        <authorList>
            <person name="Milani A."/>
            <person name="Zamperin G."/>
            <person name="Fusaro A."/>
            <person name="Monne I."/>
        </authorList>
    </citation>
    <scope>NUCLEOTIDE SEQUENCE [LARGE SCALE GENOMIC DNA]</scope>
    <source>
        <strain evidence="1">18VIR149_ITA_2018</strain>
    </source>
</reference>
<keyword evidence="2" id="KW-1185">Reference proteome</keyword>
<organism evidence="1 2">
    <name type="scientific">Psittacine adenovirus 1</name>
    <dbReference type="NCBI Taxonomy" id="318592"/>
    <lineage>
        <taxon>Viruses</taxon>
        <taxon>Varidnaviria</taxon>
        <taxon>Bamfordvirae</taxon>
        <taxon>Preplasmiviricota</taxon>
        <taxon>Polisuviricotina</taxon>
        <taxon>Pharingeaviricetes</taxon>
        <taxon>Rowavirales</taxon>
        <taxon>Adenoviridae</taxon>
        <taxon>Aviadenovirus</taxon>
        <taxon>Aviadenovirus senegalense</taxon>
        <taxon>Psittacine aviadenovirus C</taxon>
    </lineage>
</organism>
<name>A0A2Z5E0I8_9ADEN</name>
<evidence type="ECO:0000313" key="2">
    <source>
        <dbReference type="Proteomes" id="UP000319520"/>
    </source>
</evidence>
<dbReference type="KEGG" id="vg:80528074"/>
<proteinExistence type="predicted"/>
<protein>
    <submittedName>
        <fullName evidence="1">Uncharacterized protein</fullName>
    </submittedName>
</protein>
<dbReference type="Proteomes" id="UP000319520">
    <property type="component" value="Segment"/>
</dbReference>
<dbReference type="GeneID" id="80528074"/>
<evidence type="ECO:0000313" key="1">
    <source>
        <dbReference type="EMBL" id="AXB73044.1"/>
    </source>
</evidence>
<accession>A0A2Z5E0I8</accession>